<organism evidence="1 2">
    <name type="scientific">Gossypium stocksii</name>
    <dbReference type="NCBI Taxonomy" id="47602"/>
    <lineage>
        <taxon>Eukaryota</taxon>
        <taxon>Viridiplantae</taxon>
        <taxon>Streptophyta</taxon>
        <taxon>Embryophyta</taxon>
        <taxon>Tracheophyta</taxon>
        <taxon>Spermatophyta</taxon>
        <taxon>Magnoliopsida</taxon>
        <taxon>eudicotyledons</taxon>
        <taxon>Gunneridae</taxon>
        <taxon>Pentapetalae</taxon>
        <taxon>rosids</taxon>
        <taxon>malvids</taxon>
        <taxon>Malvales</taxon>
        <taxon>Malvaceae</taxon>
        <taxon>Malvoideae</taxon>
        <taxon>Gossypium</taxon>
    </lineage>
</organism>
<sequence>MATTTHESGTLRELASNFAKLDRFNGDKLPPSRKDFKRSIKHKKEKMSLEALANHLYIEEEYRK</sequence>
<gene>
    <name evidence="1" type="ORF">J1N35_023007</name>
</gene>
<comment type="caution">
    <text evidence="1">The sequence shown here is derived from an EMBL/GenBank/DDBJ whole genome shotgun (WGS) entry which is preliminary data.</text>
</comment>
<dbReference type="EMBL" id="JAIQCV010000007">
    <property type="protein sequence ID" value="KAH1083246.1"/>
    <property type="molecule type" value="Genomic_DNA"/>
</dbReference>
<accession>A0A9D3VHU6</accession>
<dbReference type="AlphaFoldDB" id="A0A9D3VHU6"/>
<dbReference type="OrthoDB" id="1743081at2759"/>
<reference evidence="1 2" key="1">
    <citation type="journal article" date="2021" name="Plant Biotechnol. J.">
        <title>Multi-omics assisted identification of the key and species-specific regulatory components of drought-tolerant mechanisms in Gossypium stocksii.</title>
        <authorList>
            <person name="Yu D."/>
            <person name="Ke L."/>
            <person name="Zhang D."/>
            <person name="Wu Y."/>
            <person name="Sun Y."/>
            <person name="Mei J."/>
            <person name="Sun J."/>
            <person name="Sun Y."/>
        </authorList>
    </citation>
    <scope>NUCLEOTIDE SEQUENCE [LARGE SCALE GENOMIC DNA]</scope>
    <source>
        <strain evidence="2">cv. E1</strain>
        <tissue evidence="1">Leaf</tissue>
    </source>
</reference>
<proteinExistence type="predicted"/>
<name>A0A9D3VHU6_9ROSI</name>
<dbReference type="Proteomes" id="UP000828251">
    <property type="component" value="Unassembled WGS sequence"/>
</dbReference>
<keyword evidence="2" id="KW-1185">Reference proteome</keyword>
<protein>
    <submittedName>
        <fullName evidence="1">Uncharacterized protein</fullName>
    </submittedName>
</protein>
<evidence type="ECO:0000313" key="2">
    <source>
        <dbReference type="Proteomes" id="UP000828251"/>
    </source>
</evidence>
<evidence type="ECO:0000313" key="1">
    <source>
        <dbReference type="EMBL" id="KAH1083246.1"/>
    </source>
</evidence>